<evidence type="ECO:0000256" key="4">
    <source>
        <dbReference type="ARBA" id="ARBA00022442"/>
    </source>
</evidence>
<feature type="chain" id="PRO_5036512449" description="apyrase" evidence="13">
    <location>
        <begin position="25"/>
        <end position="569"/>
    </location>
</feature>
<dbReference type="VEuPathDB" id="VectorBase:CSON007700"/>
<dbReference type="CDD" id="cd07409">
    <property type="entry name" value="MPP_CD73_N"/>
    <property type="match status" value="1"/>
</dbReference>
<sequence length="569" mass="63781">MNFLNKLVLLYIYPIFLLLHLTKAANEDFSLRIIHINDFHSRYDEINTSATKCKPEIGEKCIGGYARTVAAVKMLQQSSTNSIFLNAGDNFQGTLWYDKLKGNVTSYLLNLHPADAMTLGNHEFDDGIDGLVPFLTNIASPIVVCNIDDTDVPKLHGLHKKSVILPRGSKKIAVIGVIIEDTPNLSRPENLIFLDEIQSIREEIDVVTKNGADIIIILSHCGLTIDRKIATEIGDKIHVIVGGHSHSLLYTGNPPSEDKVVDVYPVEINHPNGMKTLIVQALAFSKFVGNLTVNFNNDTNHIVSYEGNPIYMDDKIPQDPDILKELKPFQDIINEIGQEVVGSTLISLEKDVCSFGECSYGNLINDAYVDYYVTTNKNKTSWTFAPIALSNSGIIRVGLNKGNITFDDLATSHPYENTVDTFEIRGDYLLEALEVSASNYGTINLLQLSGLRMTIDIRAPKGSRVIDIKVRCGDCSIPVYENLDFKKYYRISIASWIGDGGNGYDVFKRHRRNLLRGPTSLSVVEMYLKKVSPVINRLDQRIKLANIFKYKYILLQQTECYFMNPVLYE</sequence>
<dbReference type="AlphaFoldDB" id="A0A336LDK1"/>
<reference evidence="17" key="2">
    <citation type="submission" date="2018-07" db="EMBL/GenBank/DDBJ databases">
        <authorList>
            <person name="Quirk P.G."/>
            <person name="Krulwich T.A."/>
        </authorList>
    </citation>
    <scope>NUCLEOTIDE SEQUENCE</scope>
</reference>
<dbReference type="PANTHER" id="PTHR11575">
    <property type="entry name" value="5'-NUCLEOTIDASE-RELATED"/>
    <property type="match status" value="1"/>
</dbReference>
<comment type="subcellular location">
    <subcellularLocation>
        <location evidence="1">Secreted</location>
    </subcellularLocation>
</comment>
<evidence type="ECO:0000256" key="2">
    <source>
        <dbReference type="ARBA" id="ARBA00006654"/>
    </source>
</evidence>
<protein>
    <recommendedName>
        <fullName evidence="3">apyrase</fullName>
        <ecNumber evidence="3">3.6.1.5</ecNumber>
    </recommendedName>
</protein>
<evidence type="ECO:0000256" key="3">
    <source>
        <dbReference type="ARBA" id="ARBA00012148"/>
    </source>
</evidence>
<dbReference type="GO" id="GO:0006196">
    <property type="term" value="P:AMP catabolic process"/>
    <property type="evidence" value="ECO:0007669"/>
    <property type="project" value="TreeGrafter"/>
</dbReference>
<dbReference type="PANTHER" id="PTHR11575:SF32">
    <property type="entry name" value="APYRASE-LIKE PROTEIN"/>
    <property type="match status" value="1"/>
</dbReference>
<keyword evidence="5" id="KW-0964">Secreted</keyword>
<keyword evidence="7" id="KW-0479">Metal-binding</keyword>
<dbReference type="SUPFAM" id="SSF56300">
    <property type="entry name" value="Metallo-dependent phosphatases"/>
    <property type="match status" value="1"/>
</dbReference>
<evidence type="ECO:0000256" key="5">
    <source>
        <dbReference type="ARBA" id="ARBA00022525"/>
    </source>
</evidence>
<dbReference type="EMBL" id="UFQT01002906">
    <property type="protein sequence ID" value="SSX34255.1"/>
    <property type="molecule type" value="Genomic_DNA"/>
</dbReference>
<comment type="similarity">
    <text evidence="2 13">Belongs to the 5'-nucleotidase family.</text>
</comment>
<dbReference type="FunFam" id="3.90.780.10:FF:000004">
    <property type="entry name" value="UDP-sugar hydrolase, putative"/>
    <property type="match status" value="1"/>
</dbReference>
<organism evidence="16">
    <name type="scientific">Culicoides sonorensis</name>
    <name type="common">Biting midge</name>
    <dbReference type="NCBI Taxonomy" id="179676"/>
    <lineage>
        <taxon>Eukaryota</taxon>
        <taxon>Metazoa</taxon>
        <taxon>Ecdysozoa</taxon>
        <taxon>Arthropoda</taxon>
        <taxon>Hexapoda</taxon>
        <taxon>Insecta</taxon>
        <taxon>Pterygota</taxon>
        <taxon>Neoptera</taxon>
        <taxon>Endopterygota</taxon>
        <taxon>Diptera</taxon>
        <taxon>Nematocera</taxon>
        <taxon>Chironomoidea</taxon>
        <taxon>Ceratopogonidae</taxon>
        <taxon>Ceratopogoninae</taxon>
        <taxon>Culicoides</taxon>
        <taxon>Monoculicoides</taxon>
    </lineage>
</organism>
<dbReference type="GO" id="GO:0004050">
    <property type="term" value="F:apyrase activity"/>
    <property type="evidence" value="ECO:0007669"/>
    <property type="project" value="UniProtKB-EC"/>
</dbReference>
<keyword evidence="11" id="KW-0325">Glycoprotein</keyword>
<evidence type="ECO:0000256" key="7">
    <source>
        <dbReference type="ARBA" id="ARBA00022723"/>
    </source>
</evidence>
<dbReference type="InterPro" id="IPR004843">
    <property type="entry name" value="Calcineurin-like_PHP"/>
</dbReference>
<dbReference type="OMA" id="HEFEHGI"/>
<proteinExistence type="inferred from homology"/>
<evidence type="ECO:0000256" key="10">
    <source>
        <dbReference type="ARBA" id="ARBA00022801"/>
    </source>
</evidence>
<dbReference type="InterPro" id="IPR029052">
    <property type="entry name" value="Metallo-depent_PP-like"/>
</dbReference>
<dbReference type="GO" id="GO:0046872">
    <property type="term" value="F:metal ion binding"/>
    <property type="evidence" value="ECO:0007669"/>
    <property type="project" value="UniProtKB-KW"/>
</dbReference>
<feature type="domain" description="5'-Nucleotidase C-terminal" evidence="15">
    <location>
        <begin position="347"/>
        <end position="509"/>
    </location>
</feature>
<dbReference type="InterPro" id="IPR036907">
    <property type="entry name" value="5'-Nucleotdase_C_sf"/>
</dbReference>
<evidence type="ECO:0000313" key="17">
    <source>
        <dbReference type="EMBL" id="SSX34255.1"/>
    </source>
</evidence>
<dbReference type="Gene3D" id="3.90.780.10">
    <property type="entry name" value="5'-Nucleotidase, C-terminal domain"/>
    <property type="match status" value="1"/>
</dbReference>
<name>A0A336LDK1_CULSO</name>
<evidence type="ECO:0000313" key="16">
    <source>
        <dbReference type="EMBL" id="SSX14867.1"/>
    </source>
</evidence>
<evidence type="ECO:0000259" key="15">
    <source>
        <dbReference type="Pfam" id="PF02872"/>
    </source>
</evidence>
<reference evidence="16" key="1">
    <citation type="submission" date="2018-04" db="EMBL/GenBank/DDBJ databases">
        <authorList>
            <person name="Go L.Y."/>
            <person name="Mitchell J.A."/>
        </authorList>
    </citation>
    <scope>NUCLEOTIDE SEQUENCE</scope>
    <source>
        <tissue evidence="16">Whole organism</tissue>
    </source>
</reference>
<dbReference type="GO" id="GO:0090729">
    <property type="term" value="F:toxin activity"/>
    <property type="evidence" value="ECO:0007669"/>
    <property type="project" value="UniProtKB-KW"/>
</dbReference>
<dbReference type="EC" id="3.6.1.5" evidence="3"/>
<dbReference type="GO" id="GO:0008253">
    <property type="term" value="F:5'-nucleotidase activity"/>
    <property type="evidence" value="ECO:0007669"/>
    <property type="project" value="TreeGrafter"/>
</dbReference>
<dbReference type="Pfam" id="PF02872">
    <property type="entry name" value="5_nucleotid_C"/>
    <property type="match status" value="1"/>
</dbReference>
<gene>
    <name evidence="16" type="primary">CSON007700</name>
</gene>
<dbReference type="GO" id="GO:0005615">
    <property type="term" value="C:extracellular space"/>
    <property type="evidence" value="ECO:0007669"/>
    <property type="project" value="UniProtKB-ARBA"/>
</dbReference>
<keyword evidence="9 13" id="KW-0547">Nucleotide-binding</keyword>
<dbReference type="Gene3D" id="3.60.21.10">
    <property type="match status" value="1"/>
</dbReference>
<dbReference type="PRINTS" id="PR01607">
    <property type="entry name" value="APYRASEFAMLY"/>
</dbReference>
<dbReference type="EMBL" id="UFQS01002906">
    <property type="protein sequence ID" value="SSX14867.1"/>
    <property type="molecule type" value="Genomic_DNA"/>
</dbReference>
<dbReference type="InterPro" id="IPR006179">
    <property type="entry name" value="5_nucleotidase/apyrase"/>
</dbReference>
<dbReference type="SUPFAM" id="SSF55816">
    <property type="entry name" value="5'-nucleotidase (syn. UDP-sugar hydrolase), C-terminal domain"/>
    <property type="match status" value="1"/>
</dbReference>
<feature type="signal peptide" evidence="13">
    <location>
        <begin position="1"/>
        <end position="24"/>
    </location>
</feature>
<evidence type="ECO:0000256" key="1">
    <source>
        <dbReference type="ARBA" id="ARBA00004613"/>
    </source>
</evidence>
<keyword evidence="6" id="KW-0800">Toxin</keyword>
<dbReference type="InterPro" id="IPR008334">
    <property type="entry name" value="5'-Nucleotdase_C"/>
</dbReference>
<accession>A0A336LDK1</accession>
<dbReference type="GO" id="GO:0005886">
    <property type="term" value="C:plasma membrane"/>
    <property type="evidence" value="ECO:0007669"/>
    <property type="project" value="TreeGrafter"/>
</dbReference>
<evidence type="ECO:0000256" key="12">
    <source>
        <dbReference type="ARBA" id="ARBA00023240"/>
    </source>
</evidence>
<dbReference type="Pfam" id="PF00149">
    <property type="entry name" value="Metallophos"/>
    <property type="match status" value="1"/>
</dbReference>
<keyword evidence="12" id="KW-1199">Hemostasis impairing toxin</keyword>
<evidence type="ECO:0000256" key="8">
    <source>
        <dbReference type="ARBA" id="ARBA00022729"/>
    </source>
</evidence>
<dbReference type="FunFam" id="3.60.21.10:FF:000020">
    <property type="entry name" value="NT5E isoform 4"/>
    <property type="match status" value="1"/>
</dbReference>
<dbReference type="GO" id="GO:0000166">
    <property type="term" value="F:nucleotide binding"/>
    <property type="evidence" value="ECO:0007669"/>
    <property type="project" value="UniProtKB-KW"/>
</dbReference>
<evidence type="ECO:0000256" key="13">
    <source>
        <dbReference type="RuleBase" id="RU362119"/>
    </source>
</evidence>
<feature type="domain" description="Calcineurin-like phosphoesterase" evidence="14">
    <location>
        <begin position="31"/>
        <end position="247"/>
    </location>
</feature>
<keyword evidence="10 13" id="KW-0378">Hydrolase</keyword>
<evidence type="ECO:0000256" key="6">
    <source>
        <dbReference type="ARBA" id="ARBA00022656"/>
    </source>
</evidence>
<evidence type="ECO:0000259" key="14">
    <source>
        <dbReference type="Pfam" id="PF00149"/>
    </source>
</evidence>
<evidence type="ECO:0000256" key="9">
    <source>
        <dbReference type="ARBA" id="ARBA00022741"/>
    </source>
</evidence>
<keyword evidence="8 13" id="KW-0732">Signal</keyword>
<keyword evidence="4" id="KW-1201">Platelet aggregation inhibiting toxin</keyword>
<evidence type="ECO:0000256" key="11">
    <source>
        <dbReference type="ARBA" id="ARBA00023180"/>
    </source>
</evidence>